<feature type="region of interest" description="Disordered" evidence="1">
    <location>
        <begin position="154"/>
        <end position="208"/>
    </location>
</feature>
<evidence type="ECO:0000313" key="2">
    <source>
        <dbReference type="EMBL" id="KAK9725514.1"/>
    </source>
</evidence>
<evidence type="ECO:0000256" key="1">
    <source>
        <dbReference type="SAM" id="MobiDB-lite"/>
    </source>
</evidence>
<gene>
    <name evidence="2" type="ORF">RND81_05G149700</name>
</gene>
<dbReference type="Proteomes" id="UP001443914">
    <property type="component" value="Unassembled WGS sequence"/>
</dbReference>
<reference evidence="2" key="1">
    <citation type="submission" date="2024-03" db="EMBL/GenBank/DDBJ databases">
        <title>WGS assembly of Saponaria officinalis var. Norfolk2.</title>
        <authorList>
            <person name="Jenkins J."/>
            <person name="Shu S."/>
            <person name="Grimwood J."/>
            <person name="Barry K."/>
            <person name="Goodstein D."/>
            <person name="Schmutz J."/>
            <person name="Leebens-Mack J."/>
            <person name="Osbourn A."/>
        </authorList>
    </citation>
    <scope>NUCLEOTIDE SEQUENCE [LARGE SCALE GENOMIC DNA]</scope>
    <source>
        <strain evidence="2">JIC</strain>
    </source>
</reference>
<accession>A0AAW1KZA8</accession>
<comment type="caution">
    <text evidence="2">The sequence shown here is derived from an EMBL/GenBank/DDBJ whole genome shotgun (WGS) entry which is preliminary data.</text>
</comment>
<protein>
    <recommendedName>
        <fullName evidence="4">CCHC-type domain-containing protein</fullName>
    </recommendedName>
</protein>
<dbReference type="PANTHER" id="PTHR34222:SF28">
    <property type="entry name" value="CCHC-TYPE DOMAIN-CONTAINING PROTEIN"/>
    <property type="match status" value="1"/>
</dbReference>
<name>A0AAW1KZA8_SAPOF</name>
<organism evidence="2 3">
    <name type="scientific">Saponaria officinalis</name>
    <name type="common">Common soapwort</name>
    <name type="synonym">Lychnis saponaria</name>
    <dbReference type="NCBI Taxonomy" id="3572"/>
    <lineage>
        <taxon>Eukaryota</taxon>
        <taxon>Viridiplantae</taxon>
        <taxon>Streptophyta</taxon>
        <taxon>Embryophyta</taxon>
        <taxon>Tracheophyta</taxon>
        <taxon>Spermatophyta</taxon>
        <taxon>Magnoliopsida</taxon>
        <taxon>eudicotyledons</taxon>
        <taxon>Gunneridae</taxon>
        <taxon>Pentapetalae</taxon>
        <taxon>Caryophyllales</taxon>
        <taxon>Caryophyllaceae</taxon>
        <taxon>Caryophylleae</taxon>
        <taxon>Saponaria</taxon>
    </lineage>
</organism>
<dbReference type="EMBL" id="JBDFQZ010000005">
    <property type="protein sequence ID" value="KAK9725514.1"/>
    <property type="molecule type" value="Genomic_DNA"/>
</dbReference>
<dbReference type="AlphaFoldDB" id="A0AAW1KZA8"/>
<proteinExistence type="predicted"/>
<feature type="compositionally biased region" description="Gly residues" evidence="1">
    <location>
        <begin position="160"/>
        <end position="188"/>
    </location>
</feature>
<dbReference type="PANTHER" id="PTHR34222">
    <property type="entry name" value="GAG_PRE-INTEGRS DOMAIN-CONTAINING PROTEIN"/>
    <property type="match status" value="1"/>
</dbReference>
<keyword evidence="3" id="KW-1185">Reference proteome</keyword>
<evidence type="ECO:0008006" key="4">
    <source>
        <dbReference type="Google" id="ProtNLM"/>
    </source>
</evidence>
<evidence type="ECO:0000313" key="3">
    <source>
        <dbReference type="Proteomes" id="UP001443914"/>
    </source>
</evidence>
<sequence>MTNYKEKKESKTTLSVRISCPPAISLEISSPPSSSMPYEKSEEIEDWFMVNAMVVSWIDNNEPLSSFNRAYSTLDQEEGARNVGASISRGMQGDERSDPIVFPSHASQYGSLVPRLEGAVEKDGDNRPKCDNCNRFGHVRSKCFDLIGYPKSWKDRGREPGGSTGRGRGYGQPSTGGRGYGSGHGRGGANATQVAEEVSETKDQSRVSKATIGAGEQRGRLCILKGVTSGRVSAVKKSIDDGDIWHRKLGHPSRRVVQLLPFTSDNKQVAWLCEISPRVKQTKDKFIISENKATKIFELIHCDLWGDYRTLSTCGSRYFLTIVDGVILVLVGFI</sequence>